<keyword evidence="3" id="KW-1185">Reference proteome</keyword>
<dbReference type="PATRIC" id="fig|280871.6.peg.1595"/>
<evidence type="ECO:0000313" key="3">
    <source>
        <dbReference type="Proteomes" id="UP000032221"/>
    </source>
</evidence>
<dbReference type="RefSeq" id="WP_043394126.1">
    <property type="nucleotide sequence ID" value="NZ_BAAARC010000022.1"/>
</dbReference>
<dbReference type="Proteomes" id="UP000032221">
    <property type="component" value="Unassembled WGS sequence"/>
</dbReference>
<protein>
    <submittedName>
        <fullName evidence="2">Uncharacterized protein</fullName>
    </submittedName>
</protein>
<gene>
    <name evidence="2" type="ORF">TL10_07715</name>
</gene>
<sequence length="71" mass="7120">MKNFGIAAVIAGGLVAGAMGFAVPAVAATGPAPTGVQATMVPTGVDHLNWLDDVHQGAKSPKVDTNVHQSR</sequence>
<feature type="chain" id="PRO_5002232481" evidence="1">
    <location>
        <begin position="28"/>
        <end position="71"/>
    </location>
</feature>
<dbReference type="AlphaFoldDB" id="A0A0D1L9J3"/>
<accession>A0A0D1L9J3</accession>
<evidence type="ECO:0000313" key="2">
    <source>
        <dbReference type="EMBL" id="KIU17510.1"/>
    </source>
</evidence>
<feature type="signal peptide" evidence="1">
    <location>
        <begin position="1"/>
        <end position="27"/>
    </location>
</feature>
<reference evidence="2 3" key="1">
    <citation type="submission" date="2015-01" db="EMBL/GenBank/DDBJ databases">
        <title>Genome sequence of Mycobacterium llatzerense and Mycobacterium immunogenum recovered from brain abscess.</title>
        <authorList>
            <person name="Greninger A.L."/>
            <person name="Langelier C."/>
            <person name="Cunningham G."/>
            <person name="Chiu C.Y."/>
            <person name="Miller S."/>
        </authorList>
    </citation>
    <scope>NUCLEOTIDE SEQUENCE [LARGE SCALE GENOMIC DNA]</scope>
    <source>
        <strain evidence="2 3">CLUC14</strain>
    </source>
</reference>
<name>A0A0D1L9J3_9MYCO</name>
<dbReference type="EMBL" id="JXST01000008">
    <property type="protein sequence ID" value="KIU17510.1"/>
    <property type="molecule type" value="Genomic_DNA"/>
</dbReference>
<organism evidence="2 3">
    <name type="scientific">Mycolicibacterium llatzerense</name>
    <dbReference type="NCBI Taxonomy" id="280871"/>
    <lineage>
        <taxon>Bacteria</taxon>
        <taxon>Bacillati</taxon>
        <taxon>Actinomycetota</taxon>
        <taxon>Actinomycetes</taxon>
        <taxon>Mycobacteriales</taxon>
        <taxon>Mycobacteriaceae</taxon>
        <taxon>Mycolicibacterium</taxon>
    </lineage>
</organism>
<proteinExistence type="predicted"/>
<dbReference type="STRING" id="280871.TL10_07715"/>
<keyword evidence="1" id="KW-0732">Signal</keyword>
<dbReference type="OrthoDB" id="4750320at2"/>
<evidence type="ECO:0000256" key="1">
    <source>
        <dbReference type="SAM" id="SignalP"/>
    </source>
</evidence>
<comment type="caution">
    <text evidence="2">The sequence shown here is derived from an EMBL/GenBank/DDBJ whole genome shotgun (WGS) entry which is preliminary data.</text>
</comment>